<comment type="subcellular location">
    <subcellularLocation>
        <location evidence="1">Cytoplasm</location>
        <location evidence="1">Cytoskeleton</location>
    </subcellularLocation>
</comment>
<feature type="compositionally biased region" description="Acidic residues" evidence="4">
    <location>
        <begin position="384"/>
        <end position="405"/>
    </location>
</feature>
<dbReference type="SMART" id="SM00368">
    <property type="entry name" value="LRR_RI"/>
    <property type="match status" value="2"/>
</dbReference>
<feature type="region of interest" description="Disordered" evidence="4">
    <location>
        <begin position="69"/>
        <end position="95"/>
    </location>
</feature>
<dbReference type="GO" id="GO:0051694">
    <property type="term" value="P:pointed-end actin filament capping"/>
    <property type="evidence" value="ECO:0007669"/>
    <property type="project" value="InterPro"/>
</dbReference>
<evidence type="ECO:0000313" key="5">
    <source>
        <dbReference type="EMBL" id="WAW84886.1"/>
    </source>
</evidence>
<dbReference type="GO" id="GO:0005856">
    <property type="term" value="C:cytoskeleton"/>
    <property type="evidence" value="ECO:0007669"/>
    <property type="project" value="UniProtKB-SubCell"/>
</dbReference>
<organism evidence="5">
    <name type="scientific">Halisarca dujardinii</name>
    <name type="common">Dujardin's slime sponge</name>
    <dbReference type="NCBI Taxonomy" id="2583056"/>
    <lineage>
        <taxon>Eukaryota</taxon>
        <taxon>Metazoa</taxon>
        <taxon>Porifera</taxon>
        <taxon>Demospongiae</taxon>
        <taxon>Verongimorpha</taxon>
        <taxon>Chondrillida</taxon>
        <taxon>Halisarcidae</taxon>
        <taxon>Halisarca</taxon>
    </lineage>
</organism>
<keyword evidence="3" id="KW-0206">Cytoskeleton</keyword>
<proteinExistence type="evidence at transcript level"/>
<feature type="region of interest" description="Disordered" evidence="4">
    <location>
        <begin position="164"/>
        <end position="188"/>
    </location>
</feature>
<dbReference type="EMBL" id="ON529276">
    <property type="protein sequence ID" value="WAW84886.1"/>
    <property type="molecule type" value="mRNA"/>
</dbReference>
<reference evidence="5" key="1">
    <citation type="submission" date="2022-05" db="EMBL/GenBank/DDBJ databases">
        <authorList>
            <person name="Mikhailov K."/>
            <person name="Kravchuk O."/>
            <person name="Lyupina Y."/>
            <person name="Adameyko K."/>
        </authorList>
    </citation>
    <scope>NUCLEOTIDE SEQUENCE</scope>
</reference>
<dbReference type="PANTHER" id="PTHR10901:SF6">
    <property type="entry name" value="TROPOMODULIN, ISOFORM N"/>
    <property type="match status" value="1"/>
</dbReference>
<evidence type="ECO:0000256" key="1">
    <source>
        <dbReference type="ARBA" id="ARBA00004245"/>
    </source>
</evidence>
<feature type="region of interest" description="Disordered" evidence="4">
    <location>
        <begin position="374"/>
        <end position="405"/>
    </location>
</feature>
<dbReference type="AlphaFoldDB" id="A0A9F1UCU0"/>
<dbReference type="Gene3D" id="3.80.10.10">
    <property type="entry name" value="Ribonuclease Inhibitor"/>
    <property type="match status" value="1"/>
</dbReference>
<dbReference type="Pfam" id="PF03250">
    <property type="entry name" value="Tropomodulin"/>
    <property type="match status" value="1"/>
</dbReference>
<protein>
    <submittedName>
        <fullName evidence="5">Tropomodulin</fullName>
    </submittedName>
</protein>
<dbReference type="PANTHER" id="PTHR10901">
    <property type="entry name" value="TROPOMODULIN"/>
    <property type="match status" value="1"/>
</dbReference>
<name>A0A9F1UCU0_HALDU</name>
<evidence type="ECO:0000256" key="3">
    <source>
        <dbReference type="ARBA" id="ARBA00023212"/>
    </source>
</evidence>
<dbReference type="InterPro" id="IPR032675">
    <property type="entry name" value="LRR_dom_sf"/>
</dbReference>
<evidence type="ECO:0000256" key="4">
    <source>
        <dbReference type="SAM" id="MobiDB-lite"/>
    </source>
</evidence>
<dbReference type="GO" id="GO:0007015">
    <property type="term" value="P:actin filament organization"/>
    <property type="evidence" value="ECO:0007669"/>
    <property type="project" value="TreeGrafter"/>
</dbReference>
<dbReference type="SUPFAM" id="SSF52047">
    <property type="entry name" value="RNI-like"/>
    <property type="match status" value="1"/>
</dbReference>
<feature type="region of interest" description="Disordered" evidence="4">
    <location>
        <begin position="30"/>
        <end position="54"/>
    </location>
</feature>
<evidence type="ECO:0000256" key="2">
    <source>
        <dbReference type="ARBA" id="ARBA00022490"/>
    </source>
</evidence>
<sequence length="405" mass="45653">MSKAVREDACDDSLFEGLSKEEIEELDGFLDPDNELLPASDRLPPQTNKRTTAPYQREHLVEYMQTKALSTQDKPEPVPFIKKTRGRVFKPQEDRHKVEEKFLLPSFTGKGELEQDKAKLEKKAVLSKELEELFDGVEEADLAELAGELGLEETEMTGFLASKNTLTASSHDNDDTRGGPSPLRRVPSPQVYTYHSSNPLVQPHVEEPTPAVDLPSLLRRLGENDPAVREVNLNNQEDLRREGMQPLVEALKGNTKLKCLQMANTRFTDTDAQLLMEALKVNIGLRKLNLESNRITAKGMKLLLRALEDNPMLEELKLANQQSCLGAGVEMDIAKIIERNTTLKKFGLSFTSNGPRVLVDKYIMRNTDIARKKRLLAEGSNHSDEEEEEVEEDEEDYDDGENLQV</sequence>
<keyword evidence="2" id="KW-0963">Cytoplasm</keyword>
<accession>A0A9F1UCU0</accession>
<dbReference type="GO" id="GO:0005523">
    <property type="term" value="F:tropomyosin binding"/>
    <property type="evidence" value="ECO:0007669"/>
    <property type="project" value="InterPro"/>
</dbReference>
<dbReference type="InterPro" id="IPR004934">
    <property type="entry name" value="TMOD"/>
</dbReference>
<feature type="compositionally biased region" description="Polar residues" evidence="4">
    <location>
        <begin position="45"/>
        <end position="54"/>
    </location>
</feature>